<name>A0A1F4USX6_UNCKA</name>
<sequence length="458" mass="53104">MSKIPGATSADEGTFRGDVQRPASFNYPPELITELIGIEDEEKQQLLKDRFGKLMALESPEALDIYNSRELNELRLLLETKGGPQQICHFLDKKLRAVLENGEQTEDLEKFLFIAYELTVGQTFEQKEDIPAVVTIRDQYYFLKDYNFYLYHKELYDLVQKEVPELSVVSVEVRYSSILLYREFRDALVKMGISLPDELDLGHLQPNIKYISSMAEGRPFDDEDFQRRIFDFAERYSIQDEEPKAHVKETYISAVSEEIYAEMGRAQRLFEKMLREGIIGGNDPSLIEAYVNLVRSRRDKLRCRLYIDNREEFDLVVAKLKGRVPEEDKLGQPRVLAFRQGALIGEGIVKPKFPNEQELKAPAKQISELYLDEWWRTRAMRVTPIYAGVHCIVPVELYGREVEMEVTAYPYFARSLRDLLHVDFKYAGKVNLHDRGLQPYAITRQEHTIEGAESFAGK</sequence>
<dbReference type="EMBL" id="MEVF01000051">
    <property type="protein sequence ID" value="OGC48039.1"/>
    <property type="molecule type" value="Genomic_DNA"/>
</dbReference>
<reference evidence="2 3" key="1">
    <citation type="journal article" date="2016" name="Nat. Commun.">
        <title>Thousands of microbial genomes shed light on interconnected biogeochemical processes in an aquifer system.</title>
        <authorList>
            <person name="Anantharaman K."/>
            <person name="Brown C.T."/>
            <person name="Hug L.A."/>
            <person name="Sharon I."/>
            <person name="Castelle C.J."/>
            <person name="Probst A.J."/>
            <person name="Thomas B.C."/>
            <person name="Singh A."/>
            <person name="Wilkins M.J."/>
            <person name="Karaoz U."/>
            <person name="Brodie E.L."/>
            <person name="Williams K.H."/>
            <person name="Hubbard S.S."/>
            <person name="Banfield J.F."/>
        </authorList>
    </citation>
    <scope>NUCLEOTIDE SEQUENCE [LARGE SCALE GENOMIC DNA]</scope>
</reference>
<accession>A0A1F4USX6</accession>
<dbReference type="Proteomes" id="UP000177458">
    <property type="component" value="Unassembled WGS sequence"/>
</dbReference>
<proteinExistence type="predicted"/>
<evidence type="ECO:0000256" key="1">
    <source>
        <dbReference type="SAM" id="MobiDB-lite"/>
    </source>
</evidence>
<feature type="region of interest" description="Disordered" evidence="1">
    <location>
        <begin position="1"/>
        <end position="22"/>
    </location>
</feature>
<evidence type="ECO:0000313" key="3">
    <source>
        <dbReference type="Proteomes" id="UP000177458"/>
    </source>
</evidence>
<comment type="caution">
    <text evidence="2">The sequence shown here is derived from an EMBL/GenBank/DDBJ whole genome shotgun (WGS) entry which is preliminary data.</text>
</comment>
<gene>
    <name evidence="2" type="ORF">A3A69_02585</name>
</gene>
<organism evidence="2 3">
    <name type="scientific">candidate division WWE3 bacterium RIFCSPLOWO2_01_FULL_37_15</name>
    <dbReference type="NCBI Taxonomy" id="1802622"/>
    <lineage>
        <taxon>Bacteria</taxon>
        <taxon>Katanobacteria</taxon>
    </lineage>
</organism>
<evidence type="ECO:0000313" key="2">
    <source>
        <dbReference type="EMBL" id="OGC48039.1"/>
    </source>
</evidence>
<dbReference type="AlphaFoldDB" id="A0A1F4USX6"/>
<protein>
    <submittedName>
        <fullName evidence="2">Uncharacterized protein</fullName>
    </submittedName>
</protein>